<dbReference type="AlphaFoldDB" id="A0A0J8E587"/>
<dbReference type="Gramene" id="KMS98340">
    <property type="protein sequence ID" value="KMS98340"/>
    <property type="gene ID" value="BVRB_4g093540"/>
</dbReference>
<evidence type="ECO:0000256" key="1">
    <source>
        <dbReference type="SAM" id="MobiDB-lite"/>
    </source>
</evidence>
<evidence type="ECO:0000313" key="3">
    <source>
        <dbReference type="Proteomes" id="UP000035740"/>
    </source>
</evidence>
<feature type="compositionally biased region" description="Basic and acidic residues" evidence="1">
    <location>
        <begin position="47"/>
        <end position="58"/>
    </location>
</feature>
<organism evidence="2 3">
    <name type="scientific">Beta vulgaris subsp. vulgaris</name>
    <name type="common">Beet</name>
    <dbReference type="NCBI Taxonomy" id="3555"/>
    <lineage>
        <taxon>Eukaryota</taxon>
        <taxon>Viridiplantae</taxon>
        <taxon>Streptophyta</taxon>
        <taxon>Embryophyta</taxon>
        <taxon>Tracheophyta</taxon>
        <taxon>Spermatophyta</taxon>
        <taxon>Magnoliopsida</taxon>
        <taxon>eudicotyledons</taxon>
        <taxon>Gunneridae</taxon>
        <taxon>Pentapetalae</taxon>
        <taxon>Caryophyllales</taxon>
        <taxon>Chenopodiaceae</taxon>
        <taxon>Betoideae</taxon>
        <taxon>Beta</taxon>
    </lineage>
</organism>
<proteinExistence type="predicted"/>
<name>A0A0J8E587_BETVV</name>
<dbReference type="EMBL" id="KQ090256">
    <property type="protein sequence ID" value="KMS98340.1"/>
    <property type="molecule type" value="Genomic_DNA"/>
</dbReference>
<dbReference type="Proteomes" id="UP000035740">
    <property type="component" value="Unassembled WGS sequence"/>
</dbReference>
<accession>A0A0J8E587</accession>
<dbReference type="OrthoDB" id="10555160at2759"/>
<feature type="region of interest" description="Disordered" evidence="1">
    <location>
        <begin position="1"/>
        <end position="62"/>
    </location>
</feature>
<sequence length="114" mass="12611">MKDEEDRRSASSSPLPVSRGPDGHKYSLSSLPSFSPPLSPPGSSDSSSEKLHLVHDNSKLSNSRRTVSLPSFSLDQQLQPADDSSSQSLSCFRELFEWFVLRCCGCCAWHLNPR</sequence>
<dbReference type="OMA" id="IERCCNC"/>
<reference evidence="2 3" key="1">
    <citation type="journal article" date="2014" name="Nature">
        <title>The genome of the recently domesticated crop plant sugar beet (Beta vulgaris).</title>
        <authorList>
            <person name="Dohm J.C."/>
            <person name="Minoche A.E."/>
            <person name="Holtgrawe D."/>
            <person name="Capella-Gutierrez S."/>
            <person name="Zakrzewski F."/>
            <person name="Tafer H."/>
            <person name="Rupp O."/>
            <person name="Sorensen T.R."/>
            <person name="Stracke R."/>
            <person name="Reinhardt R."/>
            <person name="Goesmann A."/>
            <person name="Kraft T."/>
            <person name="Schulz B."/>
            <person name="Stadler P.F."/>
            <person name="Schmidt T."/>
            <person name="Gabaldon T."/>
            <person name="Lehrach H."/>
            <person name="Weisshaar B."/>
            <person name="Himmelbauer H."/>
        </authorList>
    </citation>
    <scope>NUCLEOTIDE SEQUENCE [LARGE SCALE GENOMIC DNA]</scope>
    <source>
        <tissue evidence="2">Taproot</tissue>
    </source>
</reference>
<gene>
    <name evidence="2" type="ORF">BVRB_4g093540</name>
</gene>
<protein>
    <submittedName>
        <fullName evidence="2">Uncharacterized protein</fullName>
    </submittedName>
</protein>
<evidence type="ECO:0000313" key="2">
    <source>
        <dbReference type="EMBL" id="KMS98340.1"/>
    </source>
</evidence>
<keyword evidence="3" id="KW-1185">Reference proteome</keyword>